<accession>A0ABZ2CG73</accession>
<keyword evidence="1" id="KW-0472">Membrane</keyword>
<reference evidence="2 3" key="1">
    <citation type="submission" date="2023-10" db="EMBL/GenBank/DDBJ databases">
        <title>Niallia locisalis sp.nov. isolated from a salt pond sample.</title>
        <authorList>
            <person name="Li X.-J."/>
            <person name="Dong L."/>
        </authorList>
    </citation>
    <scope>NUCLEOTIDE SEQUENCE [LARGE SCALE GENOMIC DNA]</scope>
    <source>
        <strain evidence="2 3">DSM 29761</strain>
    </source>
</reference>
<organism evidence="2 3">
    <name type="scientific">Niallia oryzisoli</name>
    <dbReference type="NCBI Taxonomy" id="1737571"/>
    <lineage>
        <taxon>Bacteria</taxon>
        <taxon>Bacillati</taxon>
        <taxon>Bacillota</taxon>
        <taxon>Bacilli</taxon>
        <taxon>Bacillales</taxon>
        <taxon>Bacillaceae</taxon>
        <taxon>Niallia</taxon>
    </lineage>
</organism>
<keyword evidence="3" id="KW-1185">Reference proteome</keyword>
<proteinExistence type="predicted"/>
<dbReference type="RefSeq" id="WP_338450249.1">
    <property type="nucleotide sequence ID" value="NZ_CP137640.1"/>
</dbReference>
<dbReference type="EMBL" id="CP137640">
    <property type="protein sequence ID" value="WVX81321.1"/>
    <property type="molecule type" value="Genomic_DNA"/>
</dbReference>
<keyword evidence="1" id="KW-1133">Transmembrane helix</keyword>
<feature type="transmembrane region" description="Helical" evidence="1">
    <location>
        <begin position="26"/>
        <end position="42"/>
    </location>
</feature>
<evidence type="ECO:0000313" key="3">
    <source>
        <dbReference type="Proteomes" id="UP001357223"/>
    </source>
</evidence>
<name>A0ABZ2CG73_9BACI</name>
<gene>
    <name evidence="2" type="ORF">R4Z09_29925</name>
</gene>
<evidence type="ECO:0000313" key="2">
    <source>
        <dbReference type="EMBL" id="WVX81321.1"/>
    </source>
</evidence>
<dbReference type="Proteomes" id="UP001357223">
    <property type="component" value="Chromosome"/>
</dbReference>
<evidence type="ECO:0000256" key="1">
    <source>
        <dbReference type="SAM" id="Phobius"/>
    </source>
</evidence>
<sequence>MKRFIIMIIGWAGALTGTYYLYKQQLGAIPFFLFSIYFFLLGRKAFRDRPKTETVAKKRPLKEKLQSSKK</sequence>
<protein>
    <submittedName>
        <fullName evidence="2">Uncharacterized protein</fullName>
    </submittedName>
</protein>
<keyword evidence="1" id="KW-0812">Transmembrane</keyword>